<dbReference type="AlphaFoldDB" id="A0A940XYW3"/>
<evidence type="ECO:0000313" key="2">
    <source>
        <dbReference type="EMBL" id="MBQ0849666.1"/>
    </source>
</evidence>
<reference evidence="2 3" key="1">
    <citation type="submission" date="2021-04" db="EMBL/GenBank/DDBJ databases">
        <authorList>
            <person name="Tang X."/>
            <person name="Zhou X."/>
            <person name="Chen X."/>
            <person name="Cernava T."/>
            <person name="Zhang C."/>
        </authorList>
    </citation>
    <scope>NUCLEOTIDE SEQUENCE [LARGE SCALE GENOMIC DNA]</scope>
    <source>
        <strain evidence="2 3">BH-SS-21</strain>
    </source>
</reference>
<keyword evidence="3" id="KW-1185">Reference proteome</keyword>
<comment type="caution">
    <text evidence="2">The sequence shown here is derived from an EMBL/GenBank/DDBJ whole genome shotgun (WGS) entry which is preliminary data.</text>
</comment>
<dbReference type="Proteomes" id="UP000677413">
    <property type="component" value="Unassembled WGS sequence"/>
</dbReference>
<dbReference type="Pfam" id="PF08055">
    <property type="entry name" value="Trp_leader1"/>
    <property type="match status" value="1"/>
</dbReference>
<name>A0A940XYW3_9ACTN</name>
<dbReference type="InterPro" id="IPR012638">
    <property type="entry name" value="Trp_leader1"/>
</dbReference>
<gene>
    <name evidence="2" type="ORF">J8N05_15800</name>
</gene>
<sequence length="81" mass="9056">MLPALALDLAFTVTASTLRGRVGHPSPCSSIETDRARSKRREPATVRTDPAADPAWGRVRRMFAHPTQNQNWWWTAHPAAH</sequence>
<evidence type="ECO:0000256" key="1">
    <source>
        <dbReference type="SAM" id="MobiDB-lite"/>
    </source>
</evidence>
<evidence type="ECO:0000313" key="3">
    <source>
        <dbReference type="Proteomes" id="UP000677413"/>
    </source>
</evidence>
<feature type="compositionally biased region" description="Basic and acidic residues" evidence="1">
    <location>
        <begin position="32"/>
        <end position="44"/>
    </location>
</feature>
<feature type="region of interest" description="Disordered" evidence="1">
    <location>
        <begin position="21"/>
        <end position="51"/>
    </location>
</feature>
<accession>A0A940XYW3</accession>
<dbReference type="EMBL" id="JAGPYQ010000001">
    <property type="protein sequence ID" value="MBQ0849666.1"/>
    <property type="molecule type" value="Genomic_DNA"/>
</dbReference>
<protein>
    <submittedName>
        <fullName evidence="2">Trp operon leader peptide</fullName>
    </submittedName>
</protein>
<organism evidence="2 3">
    <name type="scientific">Streptomyces liliiviolaceus</name>
    <dbReference type="NCBI Taxonomy" id="2823109"/>
    <lineage>
        <taxon>Bacteria</taxon>
        <taxon>Bacillati</taxon>
        <taxon>Actinomycetota</taxon>
        <taxon>Actinomycetes</taxon>
        <taxon>Kitasatosporales</taxon>
        <taxon>Streptomycetaceae</taxon>
        <taxon>Streptomyces</taxon>
    </lineage>
</organism>
<proteinExistence type="predicted"/>